<dbReference type="PANTHER" id="PTHR30231:SF41">
    <property type="entry name" value="DNA POLYMERASE III SUBUNIT EPSILON"/>
    <property type="match status" value="1"/>
</dbReference>
<dbReference type="GO" id="GO:0008408">
    <property type="term" value="F:3'-5' exonuclease activity"/>
    <property type="evidence" value="ECO:0007669"/>
    <property type="project" value="TreeGrafter"/>
</dbReference>
<organism evidence="2 3">
    <name type="scientific">Pseudolysinimonas yzui</name>
    <dbReference type="NCBI Taxonomy" id="2708254"/>
    <lineage>
        <taxon>Bacteria</taxon>
        <taxon>Bacillati</taxon>
        <taxon>Actinomycetota</taxon>
        <taxon>Actinomycetes</taxon>
        <taxon>Micrococcales</taxon>
        <taxon>Microbacteriaceae</taxon>
        <taxon>Pseudolysinimonas</taxon>
    </lineage>
</organism>
<dbReference type="Pfam" id="PF00929">
    <property type="entry name" value="RNase_T"/>
    <property type="match status" value="1"/>
</dbReference>
<dbReference type="RefSeq" id="WP_191281432.1">
    <property type="nucleotide sequence ID" value="NZ_BNAI01000001.1"/>
</dbReference>
<dbReference type="Gene3D" id="3.30.420.10">
    <property type="entry name" value="Ribonuclease H-like superfamily/Ribonuclease H"/>
    <property type="match status" value="1"/>
</dbReference>
<dbReference type="SMART" id="SM00479">
    <property type="entry name" value="EXOIII"/>
    <property type="match status" value="1"/>
</dbReference>
<sequence length="202" mass="22325">MTPAERAQRVRPERLVSVDVETAGPTPGDYAMVSIGACLVDEPERGFYVELKPDRDAVVESALKVSGLKMDDLRAHGTEPKQAMEEFAAWIRDVVPPQTHRAVFVGFNAVFDWMFVNEYFVRYGIENPFGHGGLDIKSYYVGMMGSTWEQTSMRHLSPKYLAGRPLSHNALGDARDQAELFRAISADAAALRAASTQAEEAS</sequence>
<feature type="domain" description="Exonuclease" evidence="1">
    <location>
        <begin position="14"/>
        <end position="190"/>
    </location>
</feature>
<proteinExistence type="predicted"/>
<name>A0A8J3GN02_9MICO</name>
<evidence type="ECO:0000313" key="2">
    <source>
        <dbReference type="EMBL" id="GHF04386.1"/>
    </source>
</evidence>
<protein>
    <recommendedName>
        <fullName evidence="1">Exonuclease domain-containing protein</fullName>
    </recommendedName>
</protein>
<dbReference type="PANTHER" id="PTHR30231">
    <property type="entry name" value="DNA POLYMERASE III SUBUNIT EPSILON"/>
    <property type="match status" value="1"/>
</dbReference>
<dbReference type="CDD" id="cd06127">
    <property type="entry name" value="DEDDh"/>
    <property type="match status" value="1"/>
</dbReference>
<reference evidence="2" key="2">
    <citation type="submission" date="2020-09" db="EMBL/GenBank/DDBJ databases">
        <authorList>
            <person name="Sun Q."/>
            <person name="Zhou Y."/>
        </authorList>
    </citation>
    <scope>NUCLEOTIDE SEQUENCE</scope>
    <source>
        <strain evidence="2">CGMCC 1.16548</strain>
    </source>
</reference>
<dbReference type="GO" id="GO:0003676">
    <property type="term" value="F:nucleic acid binding"/>
    <property type="evidence" value="ECO:0007669"/>
    <property type="project" value="InterPro"/>
</dbReference>
<dbReference type="SUPFAM" id="SSF53098">
    <property type="entry name" value="Ribonuclease H-like"/>
    <property type="match status" value="1"/>
</dbReference>
<keyword evidence="3" id="KW-1185">Reference proteome</keyword>
<dbReference type="GO" id="GO:0045004">
    <property type="term" value="P:DNA replication proofreading"/>
    <property type="evidence" value="ECO:0007669"/>
    <property type="project" value="TreeGrafter"/>
</dbReference>
<dbReference type="GO" id="GO:0005829">
    <property type="term" value="C:cytosol"/>
    <property type="evidence" value="ECO:0007669"/>
    <property type="project" value="TreeGrafter"/>
</dbReference>
<comment type="caution">
    <text evidence="2">The sequence shown here is derived from an EMBL/GenBank/DDBJ whole genome shotgun (WGS) entry which is preliminary data.</text>
</comment>
<evidence type="ECO:0000313" key="3">
    <source>
        <dbReference type="Proteomes" id="UP000617531"/>
    </source>
</evidence>
<dbReference type="AlphaFoldDB" id="A0A8J3GN02"/>
<dbReference type="InterPro" id="IPR036397">
    <property type="entry name" value="RNaseH_sf"/>
</dbReference>
<evidence type="ECO:0000259" key="1">
    <source>
        <dbReference type="SMART" id="SM00479"/>
    </source>
</evidence>
<accession>A0A8J3GN02</accession>
<dbReference type="InterPro" id="IPR013520">
    <property type="entry name" value="Ribonucl_H"/>
</dbReference>
<reference evidence="2" key="1">
    <citation type="journal article" date="2014" name="Int. J. Syst. Evol. Microbiol.">
        <title>Complete genome sequence of Corynebacterium casei LMG S-19264T (=DSM 44701T), isolated from a smear-ripened cheese.</title>
        <authorList>
            <consortium name="US DOE Joint Genome Institute (JGI-PGF)"/>
            <person name="Walter F."/>
            <person name="Albersmeier A."/>
            <person name="Kalinowski J."/>
            <person name="Ruckert C."/>
        </authorList>
    </citation>
    <scope>NUCLEOTIDE SEQUENCE</scope>
    <source>
        <strain evidence="2">CGMCC 1.16548</strain>
    </source>
</reference>
<dbReference type="EMBL" id="BNAI01000001">
    <property type="protein sequence ID" value="GHF04386.1"/>
    <property type="molecule type" value="Genomic_DNA"/>
</dbReference>
<gene>
    <name evidence="2" type="ORF">GCM10011600_00940</name>
</gene>
<dbReference type="Proteomes" id="UP000617531">
    <property type="component" value="Unassembled WGS sequence"/>
</dbReference>
<dbReference type="InterPro" id="IPR012337">
    <property type="entry name" value="RNaseH-like_sf"/>
</dbReference>